<feature type="binding site" evidence="12">
    <location>
        <begin position="9"/>
        <end position="16"/>
    </location>
    <ligand>
        <name>NADP(+)</name>
        <dbReference type="ChEBI" id="CHEBI:58349"/>
    </ligand>
</feature>
<reference evidence="15" key="1">
    <citation type="submission" date="2017-09" db="EMBL/GenBank/DDBJ databases">
        <title>Depth-based differentiation of microbial function through sediment-hosted aquifers and enrichment of novel symbionts in the deep terrestrial subsurface.</title>
        <authorList>
            <person name="Probst A.J."/>
            <person name="Ladd B."/>
            <person name="Jarett J.K."/>
            <person name="Geller-Mcgrath D.E."/>
            <person name="Sieber C.M.K."/>
            <person name="Emerson J.B."/>
            <person name="Anantharaman K."/>
            <person name="Thomas B.C."/>
            <person name="Malmstrom R."/>
            <person name="Stieglmeier M."/>
            <person name="Klingl A."/>
            <person name="Woyke T."/>
            <person name="Ryan C.M."/>
            <person name="Banfield J.F."/>
        </authorList>
    </citation>
    <scope>NUCLEOTIDE SEQUENCE [LARGE SCALE GENOMIC DNA]</scope>
</reference>
<dbReference type="GO" id="GO:0050661">
    <property type="term" value="F:NADP binding"/>
    <property type="evidence" value="ECO:0007669"/>
    <property type="project" value="InterPro"/>
</dbReference>
<dbReference type="NCBIfam" id="NF004976">
    <property type="entry name" value="PRK06349.1"/>
    <property type="match status" value="1"/>
</dbReference>
<feature type="domain" description="ACT" evidence="13">
    <location>
        <begin position="347"/>
        <end position="421"/>
    </location>
</feature>
<evidence type="ECO:0000313" key="15">
    <source>
        <dbReference type="Proteomes" id="UP000228886"/>
    </source>
</evidence>
<dbReference type="Proteomes" id="UP000228886">
    <property type="component" value="Unassembled WGS sequence"/>
</dbReference>
<feature type="binding site" evidence="12">
    <location>
        <position position="190"/>
    </location>
    <ligand>
        <name>L-homoserine</name>
        <dbReference type="ChEBI" id="CHEBI:57476"/>
    </ligand>
</feature>
<dbReference type="FunFam" id="3.30.360.10:FF:000005">
    <property type="entry name" value="Homoserine dehydrogenase"/>
    <property type="match status" value="1"/>
</dbReference>
<dbReference type="SUPFAM" id="SSF55021">
    <property type="entry name" value="ACT-like"/>
    <property type="match status" value="1"/>
</dbReference>
<evidence type="ECO:0000256" key="9">
    <source>
        <dbReference type="ARBA" id="ARBA00023002"/>
    </source>
</evidence>
<dbReference type="PANTHER" id="PTHR43331:SF1">
    <property type="entry name" value="HOMOSERINE DEHYDROGENASE"/>
    <property type="match status" value="1"/>
</dbReference>
<dbReference type="PIRSF" id="PIRSF000098">
    <property type="entry name" value="Homoser_dehydrog"/>
    <property type="match status" value="1"/>
</dbReference>
<keyword evidence="6" id="KW-0028">Amino-acid biosynthesis</keyword>
<dbReference type="InterPro" id="IPR005106">
    <property type="entry name" value="Asp/hSer_DH_NAD-bd"/>
</dbReference>
<evidence type="ECO:0000256" key="4">
    <source>
        <dbReference type="ARBA" id="ARBA00013213"/>
    </source>
</evidence>
<dbReference type="FunFam" id="3.30.70.260:FF:000030">
    <property type="entry name" value="Homoserine dehydrogenase"/>
    <property type="match status" value="1"/>
</dbReference>
<dbReference type="Pfam" id="PF01842">
    <property type="entry name" value="ACT"/>
    <property type="match status" value="1"/>
</dbReference>
<comment type="pathway">
    <text evidence="2">Amino-acid biosynthesis; L-methionine biosynthesis via de novo pathway; L-homoserine from L-aspartate: step 3/3.</text>
</comment>
<evidence type="ECO:0000256" key="3">
    <source>
        <dbReference type="ARBA" id="ARBA00006753"/>
    </source>
</evidence>
<dbReference type="InterPro" id="IPR036291">
    <property type="entry name" value="NAD(P)-bd_dom_sf"/>
</dbReference>
<dbReference type="Pfam" id="PF00742">
    <property type="entry name" value="Homoserine_dh"/>
    <property type="match status" value="1"/>
</dbReference>
<comment type="similarity">
    <text evidence="3">Belongs to the homoserine dehydrogenase family.</text>
</comment>
<evidence type="ECO:0000256" key="6">
    <source>
        <dbReference type="ARBA" id="ARBA00022605"/>
    </source>
</evidence>
<dbReference type="InterPro" id="IPR002912">
    <property type="entry name" value="ACT_dom"/>
</dbReference>
<dbReference type="PANTHER" id="PTHR43331">
    <property type="entry name" value="HOMOSERINE DEHYDROGENASE"/>
    <property type="match status" value="1"/>
</dbReference>
<dbReference type="InterPro" id="IPR045865">
    <property type="entry name" value="ACT-like_dom_sf"/>
</dbReference>
<keyword evidence="7" id="KW-0791">Threonine biosynthesis</keyword>
<sequence length="424" mass="46362">MKTVNIGLIGFGTIGTGLAKILQENKNLLTQRTGTRFLLRKICDKDISSPRGVKVGKNILTTNPEDILSDPKIDVVVELIGGIQPALNYILKSLQNKKSVVTANKALLAEQGEKIFNAASQNRVKIGFEASVAGAIPIIHSLKENFVANRISAIYGIINGTTNYILSRMEEKRVSFGQALAEAKKEGYAERNSKLDTSGIDSAHKLAILAQLAFNTGCRWQRIYREGIEKIKSLDLEYGEELGYCLKLLSIGKVKDNGLELRVHPTFLPKTHPLSSIRGAYNGIYLCGDLIGEALFQGKGAGAKPTASSVIADIVSIAREKEDSLDWIKTVKKKKLGNIGELETKYYFRFMALDKPGVLAQISAILGKNGISILSCLQKERGKTAVPVVMLTHQAKESSVQQALKEINRLSVIKGKTTLIRVEE</sequence>
<accession>A0A2M7E9W8</accession>
<dbReference type="EC" id="1.1.1.3" evidence="4"/>
<evidence type="ECO:0000256" key="5">
    <source>
        <dbReference type="ARBA" id="ARBA00013376"/>
    </source>
</evidence>
<dbReference type="Pfam" id="PF03447">
    <property type="entry name" value="NAD_binding_3"/>
    <property type="match status" value="1"/>
</dbReference>
<dbReference type="CDD" id="cd04881">
    <property type="entry name" value="ACT_HSDH-Hom"/>
    <property type="match status" value="1"/>
</dbReference>
<evidence type="ECO:0000259" key="13">
    <source>
        <dbReference type="PROSITE" id="PS51671"/>
    </source>
</evidence>
<dbReference type="PROSITE" id="PS51671">
    <property type="entry name" value="ACT"/>
    <property type="match status" value="1"/>
</dbReference>
<dbReference type="GO" id="GO:0009088">
    <property type="term" value="P:threonine biosynthetic process"/>
    <property type="evidence" value="ECO:0007669"/>
    <property type="project" value="UniProtKB-UniPathway"/>
</dbReference>
<keyword evidence="10" id="KW-0486">Methionine biosynthesis</keyword>
<evidence type="ECO:0000256" key="10">
    <source>
        <dbReference type="ARBA" id="ARBA00023167"/>
    </source>
</evidence>
<dbReference type="AlphaFoldDB" id="A0A2M7E9W8"/>
<evidence type="ECO:0000256" key="1">
    <source>
        <dbReference type="ARBA" id="ARBA00005056"/>
    </source>
</evidence>
<proteinExistence type="inferred from homology"/>
<dbReference type="SUPFAM" id="SSF55347">
    <property type="entry name" value="Glyceraldehyde-3-phosphate dehydrogenase-like, C-terminal domain"/>
    <property type="match status" value="1"/>
</dbReference>
<feature type="binding site" evidence="12">
    <location>
        <position position="105"/>
    </location>
    <ligand>
        <name>NADPH</name>
        <dbReference type="ChEBI" id="CHEBI:57783"/>
    </ligand>
</feature>
<protein>
    <recommendedName>
        <fullName evidence="5">Homoserine dehydrogenase</fullName>
        <ecNumber evidence="4">1.1.1.3</ecNumber>
    </recommendedName>
</protein>
<dbReference type="Gene3D" id="3.30.70.260">
    <property type="match status" value="1"/>
</dbReference>
<comment type="pathway">
    <text evidence="1">Amino-acid biosynthesis; L-threonine biosynthesis; L-threonine from L-aspartate: step 3/5.</text>
</comment>
<dbReference type="GO" id="GO:0009086">
    <property type="term" value="P:methionine biosynthetic process"/>
    <property type="evidence" value="ECO:0007669"/>
    <property type="project" value="UniProtKB-KW"/>
</dbReference>
<dbReference type="SUPFAM" id="SSF51735">
    <property type="entry name" value="NAD(P)-binding Rossmann-fold domains"/>
    <property type="match status" value="1"/>
</dbReference>
<evidence type="ECO:0000256" key="7">
    <source>
        <dbReference type="ARBA" id="ARBA00022697"/>
    </source>
</evidence>
<evidence type="ECO:0000256" key="12">
    <source>
        <dbReference type="PIRSR" id="PIRSR000098-2"/>
    </source>
</evidence>
<name>A0A2M7E9W8_9BACT</name>
<dbReference type="EMBL" id="PETL01000082">
    <property type="protein sequence ID" value="PIV64540.1"/>
    <property type="molecule type" value="Genomic_DNA"/>
</dbReference>
<dbReference type="InterPro" id="IPR016204">
    <property type="entry name" value="HDH"/>
</dbReference>
<dbReference type="UniPathway" id="UPA00051">
    <property type="reaction ID" value="UER00465"/>
</dbReference>
<keyword evidence="8 12" id="KW-0521">NADP</keyword>
<dbReference type="Gene3D" id="3.40.50.720">
    <property type="entry name" value="NAD(P)-binding Rossmann-like Domain"/>
    <property type="match status" value="1"/>
</dbReference>
<feature type="active site" description="Proton donor" evidence="11">
    <location>
        <position position="205"/>
    </location>
</feature>
<gene>
    <name evidence="14" type="ORF">COS11_01645</name>
</gene>
<organism evidence="14 15">
    <name type="scientific">bacterium (Candidatus Ratteibacteria) CG01_land_8_20_14_3_00_40_19</name>
    <dbReference type="NCBI Taxonomy" id="2014290"/>
    <lineage>
        <taxon>Bacteria</taxon>
        <taxon>Candidatus Ratteibacteria</taxon>
    </lineage>
</organism>
<dbReference type="Gene3D" id="3.30.360.10">
    <property type="entry name" value="Dihydrodipicolinate Reductase, domain 2"/>
    <property type="match status" value="1"/>
</dbReference>
<evidence type="ECO:0000313" key="14">
    <source>
        <dbReference type="EMBL" id="PIV64540.1"/>
    </source>
</evidence>
<evidence type="ECO:0000256" key="8">
    <source>
        <dbReference type="ARBA" id="ARBA00022857"/>
    </source>
</evidence>
<evidence type="ECO:0000256" key="2">
    <source>
        <dbReference type="ARBA" id="ARBA00005062"/>
    </source>
</evidence>
<evidence type="ECO:0000256" key="11">
    <source>
        <dbReference type="PIRSR" id="PIRSR000098-1"/>
    </source>
</evidence>
<dbReference type="GO" id="GO:0004412">
    <property type="term" value="F:homoserine dehydrogenase activity"/>
    <property type="evidence" value="ECO:0007669"/>
    <property type="project" value="UniProtKB-EC"/>
</dbReference>
<dbReference type="UniPathway" id="UPA00050">
    <property type="reaction ID" value="UER00063"/>
</dbReference>
<comment type="caution">
    <text evidence="14">The sequence shown here is derived from an EMBL/GenBank/DDBJ whole genome shotgun (WGS) entry which is preliminary data.</text>
</comment>
<keyword evidence="9" id="KW-0560">Oxidoreductase</keyword>
<dbReference type="InterPro" id="IPR001342">
    <property type="entry name" value="HDH_cat"/>
</dbReference>